<evidence type="ECO:0000256" key="5">
    <source>
        <dbReference type="ARBA" id="ARBA00022821"/>
    </source>
</evidence>
<dbReference type="Gene3D" id="1.20.5.4130">
    <property type="match status" value="1"/>
</dbReference>
<organism evidence="7">
    <name type="scientific">Arundo donax</name>
    <name type="common">Giant reed</name>
    <name type="synonym">Donax arundinaceus</name>
    <dbReference type="NCBI Taxonomy" id="35708"/>
    <lineage>
        <taxon>Eukaryota</taxon>
        <taxon>Viridiplantae</taxon>
        <taxon>Streptophyta</taxon>
        <taxon>Embryophyta</taxon>
        <taxon>Tracheophyta</taxon>
        <taxon>Spermatophyta</taxon>
        <taxon>Magnoliopsida</taxon>
        <taxon>Liliopsida</taxon>
        <taxon>Poales</taxon>
        <taxon>Poaceae</taxon>
        <taxon>PACMAD clade</taxon>
        <taxon>Arundinoideae</taxon>
        <taxon>Arundineae</taxon>
        <taxon>Arundo</taxon>
    </lineage>
</organism>
<keyword evidence="3" id="KW-0677">Repeat</keyword>
<dbReference type="GO" id="GO:0000166">
    <property type="term" value="F:nucleotide binding"/>
    <property type="evidence" value="ECO:0007669"/>
    <property type="project" value="UniProtKB-KW"/>
</dbReference>
<feature type="domain" description="Disease resistance N-terminal" evidence="6">
    <location>
        <begin position="4"/>
        <end position="67"/>
    </location>
</feature>
<evidence type="ECO:0000256" key="4">
    <source>
        <dbReference type="ARBA" id="ARBA00022741"/>
    </source>
</evidence>
<comment type="similarity">
    <text evidence="1">Belongs to the disease resistance NB-LRR family.</text>
</comment>
<accession>A0A0A8YWY5</accession>
<keyword evidence="2" id="KW-0433">Leucine-rich repeat</keyword>
<dbReference type="GO" id="GO:0006952">
    <property type="term" value="P:defense response"/>
    <property type="evidence" value="ECO:0007669"/>
    <property type="project" value="UniProtKB-KW"/>
</dbReference>
<reference evidence="7" key="1">
    <citation type="submission" date="2014-09" db="EMBL/GenBank/DDBJ databases">
        <authorList>
            <person name="Magalhaes I.L.F."/>
            <person name="Oliveira U."/>
            <person name="Santos F.R."/>
            <person name="Vidigal T.H.D.A."/>
            <person name="Brescovit A.D."/>
            <person name="Santos A.J."/>
        </authorList>
    </citation>
    <scope>NUCLEOTIDE SEQUENCE</scope>
    <source>
        <tissue evidence="7">Shoot tissue taken approximately 20 cm above the soil surface</tissue>
    </source>
</reference>
<dbReference type="InterPro" id="IPR041118">
    <property type="entry name" value="Rx_N"/>
</dbReference>
<dbReference type="EMBL" id="GBRH01266271">
    <property type="protein sequence ID" value="JAD31624.1"/>
    <property type="molecule type" value="Transcribed_RNA"/>
</dbReference>
<sequence length="148" mass="17204">MYSIEQRREKLHSLLLAINQVINDAEEQAYKKPAVKSWIAQLKLAACDADDILDELHYEALRSEALRSGHKINSGVRGFFSPHYNPLLFKYKIGKRLQEIVERFGDLVIHMNLFAFIKDWSMSMVGGCRHIPMLMSKMLLAEREIERK</sequence>
<evidence type="ECO:0000256" key="1">
    <source>
        <dbReference type="ARBA" id="ARBA00008894"/>
    </source>
</evidence>
<reference evidence="7" key="2">
    <citation type="journal article" date="2015" name="Data Brief">
        <title>Shoot transcriptome of the giant reed, Arundo donax.</title>
        <authorList>
            <person name="Barrero R.A."/>
            <person name="Guerrero F.D."/>
            <person name="Moolhuijzen P."/>
            <person name="Goolsby J.A."/>
            <person name="Tidwell J."/>
            <person name="Bellgard S.E."/>
            <person name="Bellgard M.I."/>
        </authorList>
    </citation>
    <scope>NUCLEOTIDE SEQUENCE</scope>
    <source>
        <tissue evidence="7">Shoot tissue taken approximately 20 cm above the soil surface</tissue>
    </source>
</reference>
<evidence type="ECO:0000259" key="6">
    <source>
        <dbReference type="Pfam" id="PF18052"/>
    </source>
</evidence>
<keyword evidence="4" id="KW-0547">Nucleotide-binding</keyword>
<evidence type="ECO:0000256" key="3">
    <source>
        <dbReference type="ARBA" id="ARBA00022737"/>
    </source>
</evidence>
<name>A0A0A8YWY5_ARUDO</name>
<dbReference type="Pfam" id="PF18052">
    <property type="entry name" value="Rx_N"/>
    <property type="match status" value="1"/>
</dbReference>
<proteinExistence type="inferred from homology"/>
<evidence type="ECO:0000313" key="7">
    <source>
        <dbReference type="EMBL" id="JAD31624.1"/>
    </source>
</evidence>
<dbReference type="AlphaFoldDB" id="A0A0A8YWY5"/>
<protein>
    <recommendedName>
        <fullName evidence="6">Disease resistance N-terminal domain-containing protein</fullName>
    </recommendedName>
</protein>
<keyword evidence="5" id="KW-0611">Plant defense</keyword>
<evidence type="ECO:0000256" key="2">
    <source>
        <dbReference type="ARBA" id="ARBA00022614"/>
    </source>
</evidence>